<organism evidence="1">
    <name type="scientific">marine sediment metagenome</name>
    <dbReference type="NCBI Taxonomy" id="412755"/>
    <lineage>
        <taxon>unclassified sequences</taxon>
        <taxon>metagenomes</taxon>
        <taxon>ecological metagenomes</taxon>
    </lineage>
</organism>
<proteinExistence type="predicted"/>
<dbReference type="EMBL" id="BARV01045469">
    <property type="protein sequence ID" value="GAI69192.1"/>
    <property type="molecule type" value="Genomic_DNA"/>
</dbReference>
<feature type="non-terminal residue" evidence="1">
    <location>
        <position position="54"/>
    </location>
</feature>
<name>X1QL11_9ZZZZ</name>
<comment type="caution">
    <text evidence="1">The sequence shown here is derived from an EMBL/GenBank/DDBJ whole genome shotgun (WGS) entry which is preliminary data.</text>
</comment>
<reference evidence="1" key="1">
    <citation type="journal article" date="2014" name="Front. Microbiol.">
        <title>High frequency of phylogenetically diverse reductive dehalogenase-homologous genes in deep subseafloor sedimentary metagenomes.</title>
        <authorList>
            <person name="Kawai M."/>
            <person name="Futagami T."/>
            <person name="Toyoda A."/>
            <person name="Takaki Y."/>
            <person name="Nishi S."/>
            <person name="Hori S."/>
            <person name="Arai W."/>
            <person name="Tsubouchi T."/>
            <person name="Morono Y."/>
            <person name="Uchiyama I."/>
            <person name="Ito T."/>
            <person name="Fujiyama A."/>
            <person name="Inagaki F."/>
            <person name="Takami H."/>
        </authorList>
    </citation>
    <scope>NUCLEOTIDE SEQUENCE</scope>
    <source>
        <strain evidence="1">Expedition CK06-06</strain>
    </source>
</reference>
<sequence length="54" mass="6155">AAGEFKPVFEDPADFPLMGVWEGKWINPHAGHEKYNPQLAAQLICLTEKQYLVR</sequence>
<accession>X1QL11</accession>
<feature type="non-terminal residue" evidence="1">
    <location>
        <position position="1"/>
    </location>
</feature>
<protein>
    <submittedName>
        <fullName evidence="1">Uncharacterized protein</fullName>
    </submittedName>
</protein>
<gene>
    <name evidence="1" type="ORF">S06H3_66589</name>
</gene>
<evidence type="ECO:0000313" key="1">
    <source>
        <dbReference type="EMBL" id="GAI69192.1"/>
    </source>
</evidence>
<dbReference type="AlphaFoldDB" id="X1QL11"/>